<protein>
    <submittedName>
        <fullName evidence="2">Uncharacterized protein</fullName>
    </submittedName>
</protein>
<proteinExistence type="predicted"/>
<comment type="caution">
    <text evidence="2">The sequence shown here is derived from an EMBL/GenBank/DDBJ whole genome shotgun (WGS) entry which is preliminary data.</text>
</comment>
<evidence type="ECO:0000313" key="3">
    <source>
        <dbReference type="Proteomes" id="UP001460270"/>
    </source>
</evidence>
<dbReference type="EMBL" id="JBBPFD010000148">
    <property type="protein sequence ID" value="KAK7880074.1"/>
    <property type="molecule type" value="Genomic_DNA"/>
</dbReference>
<feature type="non-terminal residue" evidence="2">
    <location>
        <position position="1"/>
    </location>
</feature>
<dbReference type="Proteomes" id="UP001460270">
    <property type="component" value="Unassembled WGS sequence"/>
</dbReference>
<keyword evidence="3" id="KW-1185">Reference proteome</keyword>
<gene>
    <name evidence="2" type="ORF">WMY93_033255</name>
</gene>
<organism evidence="2 3">
    <name type="scientific">Mugilogobius chulae</name>
    <name type="common">yellowstripe goby</name>
    <dbReference type="NCBI Taxonomy" id="88201"/>
    <lineage>
        <taxon>Eukaryota</taxon>
        <taxon>Metazoa</taxon>
        <taxon>Chordata</taxon>
        <taxon>Craniata</taxon>
        <taxon>Vertebrata</taxon>
        <taxon>Euteleostomi</taxon>
        <taxon>Actinopterygii</taxon>
        <taxon>Neopterygii</taxon>
        <taxon>Teleostei</taxon>
        <taxon>Neoteleostei</taxon>
        <taxon>Acanthomorphata</taxon>
        <taxon>Gobiaria</taxon>
        <taxon>Gobiiformes</taxon>
        <taxon>Gobioidei</taxon>
        <taxon>Gobiidae</taxon>
        <taxon>Gobionellinae</taxon>
        <taxon>Mugilogobius</taxon>
    </lineage>
</organism>
<accession>A0AAW0MIG1</accession>
<feature type="region of interest" description="Disordered" evidence="1">
    <location>
        <begin position="46"/>
        <end position="72"/>
    </location>
</feature>
<reference evidence="3" key="1">
    <citation type="submission" date="2024-04" db="EMBL/GenBank/DDBJ databases">
        <title>Salinicola lusitanus LLJ914,a marine bacterium isolated from the Okinawa Trough.</title>
        <authorList>
            <person name="Li J."/>
        </authorList>
    </citation>
    <scope>NUCLEOTIDE SEQUENCE [LARGE SCALE GENOMIC DNA]</scope>
</reference>
<feature type="non-terminal residue" evidence="2">
    <location>
        <position position="72"/>
    </location>
</feature>
<name>A0AAW0MIG1_9GOBI</name>
<evidence type="ECO:0000313" key="2">
    <source>
        <dbReference type="EMBL" id="KAK7880074.1"/>
    </source>
</evidence>
<evidence type="ECO:0000256" key="1">
    <source>
        <dbReference type="SAM" id="MobiDB-lite"/>
    </source>
</evidence>
<dbReference type="AlphaFoldDB" id="A0AAW0MIG1"/>
<sequence length="72" mass="7505">AANLEFNLQRLSLLKPHERLKPLNILVRRLGVDAEDGAGVLAAVPSATRKSEPNPGEEILGSSAAAAGCDSQ</sequence>